<dbReference type="Gene3D" id="3.30.300.30">
    <property type="match status" value="1"/>
</dbReference>
<evidence type="ECO:0000256" key="1">
    <source>
        <dbReference type="ARBA" id="ARBA00006484"/>
    </source>
</evidence>
<dbReference type="Pfam" id="PF00501">
    <property type="entry name" value="AMP-binding"/>
    <property type="match status" value="1"/>
</dbReference>
<dbReference type="CDD" id="cd05936">
    <property type="entry name" value="FC-FACS_FadD_like"/>
    <property type="match status" value="1"/>
</dbReference>
<dbReference type="SUPFAM" id="SSF56801">
    <property type="entry name" value="Acetyl-CoA synthetase-like"/>
    <property type="match status" value="1"/>
</dbReference>
<dbReference type="InterPro" id="IPR002347">
    <property type="entry name" value="SDR_fam"/>
</dbReference>
<dbReference type="PRINTS" id="PR00081">
    <property type="entry name" value="GDHRDH"/>
</dbReference>
<dbReference type="InterPro" id="IPR020845">
    <property type="entry name" value="AMP-binding_CS"/>
</dbReference>
<feature type="domain" description="AMP-dependent synthetase/ligase" evidence="4">
    <location>
        <begin position="9"/>
        <end position="374"/>
    </location>
</feature>
<dbReference type="InterPro" id="IPR042099">
    <property type="entry name" value="ANL_N_sf"/>
</dbReference>
<dbReference type="EMBL" id="JANFQF010000009">
    <property type="protein sequence ID" value="MCQ4120014.1"/>
    <property type="molecule type" value="Genomic_DNA"/>
</dbReference>
<evidence type="ECO:0000313" key="5">
    <source>
        <dbReference type="EMBL" id="MCQ4120014.1"/>
    </source>
</evidence>
<evidence type="ECO:0000256" key="3">
    <source>
        <dbReference type="ARBA" id="ARBA00022553"/>
    </source>
</evidence>
<dbReference type="PRINTS" id="PR00080">
    <property type="entry name" value="SDRFAMILY"/>
</dbReference>
<reference evidence="5 6" key="1">
    <citation type="submission" date="2022-07" db="EMBL/GenBank/DDBJ databases">
        <title>Degradation activity of malathion, p-nitrophenol and potential low-temperature adaptation strategy of Rhodococcus sp. FXJ9.536.</title>
        <authorList>
            <person name="Huang J."/>
            <person name="Huang Y."/>
        </authorList>
    </citation>
    <scope>NUCLEOTIDE SEQUENCE [LARGE SCALE GENOMIC DNA]</scope>
    <source>
        <strain evidence="5 6">FXJ9.536</strain>
    </source>
</reference>
<dbReference type="InterPro" id="IPR020904">
    <property type="entry name" value="Sc_DH/Rdtase_CS"/>
</dbReference>
<evidence type="ECO:0000313" key="6">
    <source>
        <dbReference type="Proteomes" id="UP001524501"/>
    </source>
</evidence>
<evidence type="ECO:0000259" key="4">
    <source>
        <dbReference type="Pfam" id="PF00501"/>
    </source>
</evidence>
<dbReference type="PANTHER" id="PTHR43767">
    <property type="entry name" value="LONG-CHAIN-FATTY-ACID--COA LIGASE"/>
    <property type="match status" value="1"/>
</dbReference>
<comment type="similarity">
    <text evidence="1">Belongs to the short-chain dehydrogenases/reductases (SDR) family.</text>
</comment>
<protein>
    <submittedName>
        <fullName evidence="5">SDR family oxidoreductase</fullName>
    </submittedName>
</protein>
<name>A0ABT1QCL3_9NOCA</name>
<comment type="caution">
    <text evidence="5">The sequence shown here is derived from an EMBL/GenBank/DDBJ whole genome shotgun (WGS) entry which is preliminary data.</text>
</comment>
<dbReference type="SUPFAM" id="SSF51735">
    <property type="entry name" value="NAD(P)-binding Rossmann-fold domains"/>
    <property type="match status" value="1"/>
</dbReference>
<dbReference type="Proteomes" id="UP001524501">
    <property type="component" value="Unassembled WGS sequence"/>
</dbReference>
<keyword evidence="3" id="KW-0597">Phosphoprotein</keyword>
<dbReference type="Gene3D" id="3.40.50.720">
    <property type="entry name" value="NAD(P)-binding Rossmann-like Domain"/>
    <property type="match status" value="1"/>
</dbReference>
<dbReference type="InterPro" id="IPR045851">
    <property type="entry name" value="AMP-bd_C_sf"/>
</dbReference>
<dbReference type="PROSITE" id="PS00455">
    <property type="entry name" value="AMP_BINDING"/>
    <property type="match status" value="1"/>
</dbReference>
<organism evidence="5 6">
    <name type="scientific">Rhodococcus tibetensis</name>
    <dbReference type="NCBI Taxonomy" id="2965064"/>
    <lineage>
        <taxon>Bacteria</taxon>
        <taxon>Bacillati</taxon>
        <taxon>Actinomycetota</taxon>
        <taxon>Actinomycetes</taxon>
        <taxon>Mycobacteriales</taxon>
        <taxon>Nocardiaceae</taxon>
        <taxon>Rhodococcus</taxon>
    </lineage>
</organism>
<proteinExistence type="inferred from homology"/>
<dbReference type="PROSITE" id="PS00061">
    <property type="entry name" value="ADH_SHORT"/>
    <property type="match status" value="1"/>
</dbReference>
<accession>A0ABT1QCL3</accession>
<sequence>MLNLATMLADTARRTPGRTAVIEGDRTLTFGEIDAAANSVAHFLLSRGLRPGDRVALTIANVVEFPIVYFGILKAGGAVVPLNTMLKREEIAYHLRDSGATAYFCTVPGLDDEAWRGFQDVESCEHLVTLGSAMLDEPGVGTTLADALAEHPAEDVLQVTEATDTAVVLYTSGTTGKPKGAELTHANMVLNAIGHNQLLDARADDVHLVTLPLFHSFAQTVQLNAGFTLGATLVLLPRFDAAEALALMTKHRVTVFAAVPTMYWALLNKTADGIDVDLAGLLRIALSGAAAMPVDVLERFRDVFGVGNREGYGLSETSPTVTFNPLDQPNRSGSIGKPIWGVEVKLIGDHWNEVPAGEPGELAVRGYNVMKGYLGRPEATKDVIRDGWFRTGDIATRDEDGYYFIVDRAKDLIVRGGFNVYPRELEEVIIGHPEVSLVAVVGIPDERIGEEVKAFVIREPGSELKEEDLIGWSRERLAAYKYPRLVEFRDTLPDTITQAGGTALAVGADVSNGTGVEKAVDKITTELREPVVLVNNAGITRDNLLFKMSATDWDTVMNVHLRGSFLMTREGQGHMTQAGFGRIINLSSVSALGNRGQANYAAAKAGLQGFTKTLALELGKFGVTANAVAPGFIETEMTAATAARMGMKFDDLKKRAAADIPVARVGVPEDIAHAISFLASEGAGFVSGQVLYVAGGPKI</sequence>
<dbReference type="RefSeq" id="WP_255968736.1">
    <property type="nucleotide sequence ID" value="NZ_JANFQF010000009.1"/>
</dbReference>
<dbReference type="PANTHER" id="PTHR43767:SF12">
    <property type="entry name" value="AMP-DEPENDENT SYNTHETASE AND LIGASE"/>
    <property type="match status" value="1"/>
</dbReference>
<keyword evidence="6" id="KW-1185">Reference proteome</keyword>
<gene>
    <name evidence="5" type="ORF">NOF53_12670</name>
</gene>
<evidence type="ECO:0000256" key="2">
    <source>
        <dbReference type="ARBA" id="ARBA00022450"/>
    </source>
</evidence>
<dbReference type="Pfam" id="PF13561">
    <property type="entry name" value="adh_short_C2"/>
    <property type="match status" value="1"/>
</dbReference>
<dbReference type="InterPro" id="IPR050237">
    <property type="entry name" value="ATP-dep_AMP-bd_enzyme"/>
</dbReference>
<dbReference type="Gene3D" id="3.40.50.12780">
    <property type="entry name" value="N-terminal domain of ligase-like"/>
    <property type="match status" value="1"/>
</dbReference>
<dbReference type="InterPro" id="IPR000873">
    <property type="entry name" value="AMP-dep_synth/lig_dom"/>
</dbReference>
<dbReference type="InterPro" id="IPR036291">
    <property type="entry name" value="NAD(P)-bd_dom_sf"/>
</dbReference>
<keyword evidence="2" id="KW-0596">Phosphopantetheine</keyword>